<evidence type="ECO:0000259" key="1">
    <source>
        <dbReference type="SMART" id="SM00849"/>
    </source>
</evidence>
<dbReference type="CDD" id="cd07731">
    <property type="entry name" value="ComA-like_MBL-fold"/>
    <property type="match status" value="1"/>
</dbReference>
<proteinExistence type="predicted"/>
<organism evidence="2 3">
    <name type="scientific">Defluviitalea saccharophila</name>
    <dbReference type="NCBI Taxonomy" id="879970"/>
    <lineage>
        <taxon>Bacteria</taxon>
        <taxon>Bacillati</taxon>
        <taxon>Bacillota</taxon>
        <taxon>Clostridia</taxon>
        <taxon>Lachnospirales</taxon>
        <taxon>Defluviitaleaceae</taxon>
        <taxon>Defluviitalea</taxon>
    </lineage>
</organism>
<dbReference type="InterPro" id="IPR035681">
    <property type="entry name" value="ComA-like_MBL"/>
</dbReference>
<dbReference type="Pfam" id="PF00753">
    <property type="entry name" value="Lactamase_B"/>
    <property type="match status" value="1"/>
</dbReference>
<dbReference type="Gene3D" id="3.60.15.10">
    <property type="entry name" value="Ribonuclease Z/Hydroxyacylglutathione hydrolase-like"/>
    <property type="match status" value="1"/>
</dbReference>
<dbReference type="Proteomes" id="UP001486565">
    <property type="component" value="Chromosome"/>
</dbReference>
<protein>
    <submittedName>
        <fullName evidence="2">ComEC/Rec2 family competence protein</fullName>
    </submittedName>
</protein>
<evidence type="ECO:0000313" key="2">
    <source>
        <dbReference type="EMBL" id="WZL71158.1"/>
    </source>
</evidence>
<dbReference type="InterPro" id="IPR052159">
    <property type="entry name" value="Competence_DNA_uptake"/>
</dbReference>
<dbReference type="PANTHER" id="PTHR30619:SF7">
    <property type="entry name" value="BETA-LACTAMASE DOMAIN PROTEIN"/>
    <property type="match status" value="1"/>
</dbReference>
<sequence length="292" mass="33117">MKKYNFKMLISFLTLMLFLIFGVEGCTTEIETRFKEEQSGELKVHFIDVGQADAILIEQDHQYMLIDAGNNNDSDLVVDYLKEQNVEKLQYMIGTHPHEDHIGGSDAVIDNFDIDQIFMPKVVNTTKTFKDVITAIKNKNLTITTPKVGESYKLGDAEWTILAPNSKEYEELNDYSIVIRLVFGRSSFMFMGDAERISEEEILDHKDVEIASDVLKVGHHGSSSSTSEEFLEAVNPQYAVISAGKDNQYGHPHEEIITRLLEKNIEILRTDESGTIIFTADGKGNLVYKMEY</sequence>
<dbReference type="RefSeq" id="WP_341878122.1">
    <property type="nucleotide sequence ID" value="NZ_CP121687.1"/>
</dbReference>
<gene>
    <name evidence="2" type="ORF">QBE51_06475</name>
</gene>
<reference evidence="2 3" key="1">
    <citation type="submission" date="2023-03" db="EMBL/GenBank/DDBJ databases">
        <title>Novel Species.</title>
        <authorList>
            <person name="Ma S."/>
        </authorList>
    </citation>
    <scope>NUCLEOTIDE SEQUENCE [LARGE SCALE GENOMIC DNA]</scope>
    <source>
        <strain evidence="2 3">LIND6LT2</strain>
    </source>
</reference>
<dbReference type="PANTHER" id="PTHR30619">
    <property type="entry name" value="DNA INTERNALIZATION/COMPETENCE PROTEIN COMEC/REC2"/>
    <property type="match status" value="1"/>
</dbReference>
<feature type="domain" description="Metallo-beta-lactamase" evidence="1">
    <location>
        <begin position="51"/>
        <end position="245"/>
    </location>
</feature>
<name>A0ABZ2Y733_9FIRM</name>
<accession>A0ABZ2Y733</accession>
<dbReference type="SMART" id="SM00849">
    <property type="entry name" value="Lactamase_B"/>
    <property type="match status" value="1"/>
</dbReference>
<evidence type="ECO:0000313" key="3">
    <source>
        <dbReference type="Proteomes" id="UP001486565"/>
    </source>
</evidence>
<dbReference type="InterPro" id="IPR036866">
    <property type="entry name" value="RibonucZ/Hydroxyglut_hydro"/>
</dbReference>
<dbReference type="EMBL" id="CP121687">
    <property type="protein sequence ID" value="WZL71158.1"/>
    <property type="molecule type" value="Genomic_DNA"/>
</dbReference>
<dbReference type="SUPFAM" id="SSF56281">
    <property type="entry name" value="Metallo-hydrolase/oxidoreductase"/>
    <property type="match status" value="1"/>
</dbReference>
<dbReference type="InterPro" id="IPR001279">
    <property type="entry name" value="Metallo-B-lactamas"/>
</dbReference>
<keyword evidence="3" id="KW-1185">Reference proteome</keyword>